<gene>
    <name evidence="4" type="ORF">CSUI_004911</name>
</gene>
<organism evidence="4 5">
    <name type="scientific">Cystoisospora suis</name>
    <dbReference type="NCBI Taxonomy" id="483139"/>
    <lineage>
        <taxon>Eukaryota</taxon>
        <taxon>Sar</taxon>
        <taxon>Alveolata</taxon>
        <taxon>Apicomplexa</taxon>
        <taxon>Conoidasida</taxon>
        <taxon>Coccidia</taxon>
        <taxon>Eucoccidiorida</taxon>
        <taxon>Eimeriorina</taxon>
        <taxon>Sarcocystidae</taxon>
        <taxon>Cystoisospora</taxon>
    </lineage>
</organism>
<dbReference type="Pfam" id="PF00079">
    <property type="entry name" value="Serpin"/>
    <property type="match status" value="1"/>
</dbReference>
<evidence type="ECO:0000256" key="1">
    <source>
        <dbReference type="ARBA" id="ARBA00009500"/>
    </source>
</evidence>
<dbReference type="SMART" id="SM00093">
    <property type="entry name" value="SERPIN"/>
    <property type="match status" value="1"/>
</dbReference>
<dbReference type="InterPro" id="IPR023796">
    <property type="entry name" value="Serpin_dom"/>
</dbReference>
<dbReference type="GO" id="GO:0005615">
    <property type="term" value="C:extracellular space"/>
    <property type="evidence" value="ECO:0007669"/>
    <property type="project" value="InterPro"/>
</dbReference>
<dbReference type="InterPro" id="IPR000215">
    <property type="entry name" value="Serpin_fam"/>
</dbReference>
<evidence type="ECO:0000256" key="2">
    <source>
        <dbReference type="RuleBase" id="RU000411"/>
    </source>
</evidence>
<proteinExistence type="inferred from homology"/>
<evidence type="ECO:0000313" key="5">
    <source>
        <dbReference type="Proteomes" id="UP000221165"/>
    </source>
</evidence>
<sequence length="443" mass="48482">MSCTPSSSLVELYSALVSEGRAASEDDYNFAFSPFSVSAALAMLYYGAAGTTYEQIKGAYFRDSTPDEIAKNVSEAVPSVKEEDKSNKENEVSDMDSVVLRAANRLYISKALAADGSAQVDKFKKTLQEKLMTEPQVADFAVGGGEEERNKINAWVASVTEGKVKDIIPASAVSRDTALLLVSSLYFKGLWLKPFTPCTEEGPSKFYRQDASGATVFQENIKYMETCQVCNGSFSYGFKQSKSAGFGVTLLEVPYVDSRYSMVFFMPDAPADLPKLEQTWRERPEVLNGLLEEMEQAVATELRDVELTVRLPYFRLGGETVSVAAALQALGVSDVFLSSADLSGINGAKNLRVSGMYHQTVIEIDENGTEAAAATAVGIVCMSIPVIRSRMTVNIDRSFLFHIRGRKGQKDTRSQRFVSPRGEDDVFFAGRVVDVDSVQHPDV</sequence>
<protein>
    <submittedName>
        <fullName evidence="4">Protease inhibitor pi1</fullName>
    </submittedName>
</protein>
<accession>A0A2C6KZH6</accession>
<comment type="caution">
    <text evidence="4">The sequence shown here is derived from an EMBL/GenBank/DDBJ whole genome shotgun (WGS) entry which is preliminary data.</text>
</comment>
<feature type="domain" description="Serpin" evidence="3">
    <location>
        <begin position="10"/>
        <end position="420"/>
    </location>
</feature>
<comment type="similarity">
    <text evidence="1 2">Belongs to the serpin family.</text>
</comment>
<dbReference type="OrthoDB" id="671595at2759"/>
<dbReference type="Gene3D" id="3.30.497.10">
    <property type="entry name" value="Antithrombin, subunit I, domain 2"/>
    <property type="match status" value="1"/>
</dbReference>
<dbReference type="InterPro" id="IPR042178">
    <property type="entry name" value="Serpin_sf_1"/>
</dbReference>
<dbReference type="VEuPathDB" id="ToxoDB:CSUI_004911"/>
<name>A0A2C6KZH6_9APIC</name>
<dbReference type="Proteomes" id="UP000221165">
    <property type="component" value="Unassembled WGS sequence"/>
</dbReference>
<dbReference type="AlphaFoldDB" id="A0A2C6KZH6"/>
<evidence type="ECO:0000259" key="3">
    <source>
        <dbReference type="SMART" id="SM00093"/>
    </source>
</evidence>
<dbReference type="RefSeq" id="XP_067922938.1">
    <property type="nucleotide sequence ID" value="XM_068065092.1"/>
</dbReference>
<keyword evidence="5" id="KW-1185">Reference proteome</keyword>
<dbReference type="SUPFAM" id="SSF56574">
    <property type="entry name" value="Serpins"/>
    <property type="match status" value="1"/>
</dbReference>
<dbReference type="InterPro" id="IPR042185">
    <property type="entry name" value="Serpin_sf_2"/>
</dbReference>
<evidence type="ECO:0000313" key="4">
    <source>
        <dbReference type="EMBL" id="PHJ21254.1"/>
    </source>
</evidence>
<dbReference type="GeneID" id="94428303"/>
<dbReference type="GO" id="GO:0004867">
    <property type="term" value="F:serine-type endopeptidase inhibitor activity"/>
    <property type="evidence" value="ECO:0007669"/>
    <property type="project" value="InterPro"/>
</dbReference>
<reference evidence="4 5" key="1">
    <citation type="journal article" date="2017" name="Int. J. Parasitol.">
        <title>The genome of the protozoan parasite Cystoisospora suis and a reverse vaccinology approach to identify vaccine candidates.</title>
        <authorList>
            <person name="Palmieri N."/>
            <person name="Shrestha A."/>
            <person name="Ruttkowski B."/>
            <person name="Beck T."/>
            <person name="Vogl C."/>
            <person name="Tomley F."/>
            <person name="Blake D.P."/>
            <person name="Joachim A."/>
        </authorList>
    </citation>
    <scope>NUCLEOTIDE SEQUENCE [LARGE SCALE GENOMIC DNA]</scope>
    <source>
        <strain evidence="4 5">Wien I</strain>
    </source>
</reference>
<dbReference type="InterPro" id="IPR036186">
    <property type="entry name" value="Serpin_sf"/>
</dbReference>
<dbReference type="PANTHER" id="PTHR11461">
    <property type="entry name" value="SERINE PROTEASE INHIBITOR, SERPIN"/>
    <property type="match status" value="1"/>
</dbReference>
<dbReference type="EMBL" id="MIGC01002347">
    <property type="protein sequence ID" value="PHJ21254.1"/>
    <property type="molecule type" value="Genomic_DNA"/>
</dbReference>
<dbReference type="PANTHER" id="PTHR11461:SF211">
    <property type="entry name" value="GH10112P-RELATED"/>
    <property type="match status" value="1"/>
</dbReference>
<dbReference type="Gene3D" id="2.30.39.10">
    <property type="entry name" value="Alpha-1-antitrypsin, domain 1"/>
    <property type="match status" value="1"/>
</dbReference>